<dbReference type="Proteomes" id="UP000820818">
    <property type="component" value="Linkage Group LG6"/>
</dbReference>
<evidence type="ECO:0000313" key="1">
    <source>
        <dbReference type="EMBL" id="KAI9556591.1"/>
    </source>
</evidence>
<proteinExistence type="predicted"/>
<keyword evidence="2" id="KW-1185">Reference proteome</keyword>
<organism evidence="1 2">
    <name type="scientific">Daphnia sinensis</name>
    <dbReference type="NCBI Taxonomy" id="1820382"/>
    <lineage>
        <taxon>Eukaryota</taxon>
        <taxon>Metazoa</taxon>
        <taxon>Ecdysozoa</taxon>
        <taxon>Arthropoda</taxon>
        <taxon>Crustacea</taxon>
        <taxon>Branchiopoda</taxon>
        <taxon>Diplostraca</taxon>
        <taxon>Cladocera</taxon>
        <taxon>Anomopoda</taxon>
        <taxon>Daphniidae</taxon>
        <taxon>Daphnia</taxon>
        <taxon>Daphnia similis group</taxon>
    </lineage>
</organism>
<sequence length="55" mass="6411">MSDKRDAINDSILIDVGDLRTAKLRERGLKIPREIFMDEMHIMYRICLNPVPSHS</sequence>
<comment type="caution">
    <text evidence="1">The sequence shown here is derived from an EMBL/GenBank/DDBJ whole genome shotgun (WGS) entry which is preliminary data.</text>
</comment>
<accession>A0AAD5PQZ5</accession>
<dbReference type="AlphaFoldDB" id="A0AAD5PQZ5"/>
<dbReference type="EMBL" id="WJBH02000006">
    <property type="protein sequence ID" value="KAI9556591.1"/>
    <property type="molecule type" value="Genomic_DNA"/>
</dbReference>
<evidence type="ECO:0000313" key="2">
    <source>
        <dbReference type="Proteomes" id="UP000820818"/>
    </source>
</evidence>
<name>A0AAD5PQZ5_9CRUS</name>
<gene>
    <name evidence="1" type="ORF">GHT06_016381</name>
</gene>
<reference evidence="1 2" key="1">
    <citation type="submission" date="2022-05" db="EMBL/GenBank/DDBJ databases">
        <title>A multi-omics perspective on studying reproductive biology in Daphnia sinensis.</title>
        <authorList>
            <person name="Jia J."/>
        </authorList>
    </citation>
    <scope>NUCLEOTIDE SEQUENCE [LARGE SCALE GENOMIC DNA]</scope>
    <source>
        <strain evidence="1 2">WSL</strain>
    </source>
</reference>
<protein>
    <submittedName>
        <fullName evidence="1">Uncharacterized protein</fullName>
    </submittedName>
</protein>